<dbReference type="EMBL" id="CAKXAJ010025036">
    <property type="protein sequence ID" value="CAH2234219.1"/>
    <property type="molecule type" value="Genomic_DNA"/>
</dbReference>
<organism evidence="1 2">
    <name type="scientific">Pararge aegeria aegeria</name>
    <dbReference type="NCBI Taxonomy" id="348720"/>
    <lineage>
        <taxon>Eukaryota</taxon>
        <taxon>Metazoa</taxon>
        <taxon>Ecdysozoa</taxon>
        <taxon>Arthropoda</taxon>
        <taxon>Hexapoda</taxon>
        <taxon>Insecta</taxon>
        <taxon>Pterygota</taxon>
        <taxon>Neoptera</taxon>
        <taxon>Endopterygota</taxon>
        <taxon>Lepidoptera</taxon>
        <taxon>Glossata</taxon>
        <taxon>Ditrysia</taxon>
        <taxon>Papilionoidea</taxon>
        <taxon>Nymphalidae</taxon>
        <taxon>Satyrinae</taxon>
        <taxon>Satyrini</taxon>
        <taxon>Parargina</taxon>
        <taxon>Pararge</taxon>
    </lineage>
</organism>
<reference evidence="1" key="1">
    <citation type="submission" date="2022-03" db="EMBL/GenBank/DDBJ databases">
        <authorList>
            <person name="Lindestad O."/>
        </authorList>
    </citation>
    <scope>NUCLEOTIDE SEQUENCE</scope>
</reference>
<dbReference type="AlphaFoldDB" id="A0A8S4RCC3"/>
<proteinExistence type="predicted"/>
<sequence>MEGKRPRGRSSRRWSDQVNSLKCLTITVKTKRPEGQTHNRMEGFNKKRYEETRILTRHSVIKKTIKSVIIIIIVKPLLAYYRAQVRMRRIKAVISNHAGQVQIGRLHALFRMACRFLHDVFLHRYSN</sequence>
<gene>
    <name evidence="1" type="primary">jg16668</name>
    <name evidence="1" type="ORF">PAEG_LOCUS12086</name>
</gene>
<protein>
    <submittedName>
        <fullName evidence="1">Jg16668 protein</fullName>
    </submittedName>
</protein>
<keyword evidence="2" id="KW-1185">Reference proteome</keyword>
<name>A0A8S4RCC3_9NEOP</name>
<dbReference type="OrthoDB" id="7490433at2759"/>
<dbReference type="Proteomes" id="UP000838756">
    <property type="component" value="Unassembled WGS sequence"/>
</dbReference>
<evidence type="ECO:0000313" key="1">
    <source>
        <dbReference type="EMBL" id="CAH2234219.1"/>
    </source>
</evidence>
<accession>A0A8S4RCC3</accession>
<comment type="caution">
    <text evidence="1">The sequence shown here is derived from an EMBL/GenBank/DDBJ whole genome shotgun (WGS) entry which is preliminary data.</text>
</comment>
<evidence type="ECO:0000313" key="2">
    <source>
        <dbReference type="Proteomes" id="UP000838756"/>
    </source>
</evidence>